<dbReference type="PANTHER" id="PTHR12231">
    <property type="entry name" value="CTX-RELATED TYPE I TRANSMEMBRANE PROTEIN"/>
    <property type="match status" value="1"/>
</dbReference>
<gene>
    <name evidence="5" type="ORF">OSB1V03_LOCUS16046</name>
</gene>
<dbReference type="InterPro" id="IPR007110">
    <property type="entry name" value="Ig-like_dom"/>
</dbReference>
<evidence type="ECO:0000313" key="6">
    <source>
        <dbReference type="Proteomes" id="UP000759131"/>
    </source>
</evidence>
<feature type="non-terminal residue" evidence="5">
    <location>
        <position position="197"/>
    </location>
</feature>
<dbReference type="SUPFAM" id="SSF48726">
    <property type="entry name" value="Immunoglobulin"/>
    <property type="match status" value="3"/>
</dbReference>
<dbReference type="GO" id="GO:0043005">
    <property type="term" value="C:neuron projection"/>
    <property type="evidence" value="ECO:0007669"/>
    <property type="project" value="TreeGrafter"/>
</dbReference>
<evidence type="ECO:0000259" key="4">
    <source>
        <dbReference type="PROSITE" id="PS50835"/>
    </source>
</evidence>
<dbReference type="InterPro" id="IPR036179">
    <property type="entry name" value="Ig-like_dom_sf"/>
</dbReference>
<organism evidence="5">
    <name type="scientific">Medioppia subpectinata</name>
    <dbReference type="NCBI Taxonomy" id="1979941"/>
    <lineage>
        <taxon>Eukaryota</taxon>
        <taxon>Metazoa</taxon>
        <taxon>Ecdysozoa</taxon>
        <taxon>Arthropoda</taxon>
        <taxon>Chelicerata</taxon>
        <taxon>Arachnida</taxon>
        <taxon>Acari</taxon>
        <taxon>Acariformes</taxon>
        <taxon>Sarcoptiformes</taxon>
        <taxon>Oribatida</taxon>
        <taxon>Brachypylina</taxon>
        <taxon>Oppioidea</taxon>
        <taxon>Oppiidae</taxon>
        <taxon>Medioppia</taxon>
    </lineage>
</organism>
<feature type="non-terminal residue" evidence="5">
    <location>
        <position position="1"/>
    </location>
</feature>
<accession>A0A7R9L686</accession>
<dbReference type="OrthoDB" id="6507778at2759"/>
<dbReference type="Gene3D" id="2.60.40.10">
    <property type="entry name" value="Immunoglobulins"/>
    <property type="match status" value="2"/>
</dbReference>
<dbReference type="EMBL" id="OC871969">
    <property type="protein sequence ID" value="CAD7635655.1"/>
    <property type="molecule type" value="Genomic_DNA"/>
</dbReference>
<feature type="domain" description="Ig-like" evidence="4">
    <location>
        <begin position="24"/>
        <end position="119"/>
    </location>
</feature>
<protein>
    <recommendedName>
        <fullName evidence="4">Ig-like domain-containing protein</fullName>
    </recommendedName>
</protein>
<keyword evidence="3" id="KW-0393">Immunoglobulin domain</keyword>
<name>A0A7R9L686_9ACAR</name>
<dbReference type="InterPro" id="IPR013783">
    <property type="entry name" value="Ig-like_fold"/>
</dbReference>
<dbReference type="InterPro" id="IPR051170">
    <property type="entry name" value="Neural/epithelial_adhesion"/>
</dbReference>
<evidence type="ECO:0000313" key="5">
    <source>
        <dbReference type="EMBL" id="CAD7635655.1"/>
    </source>
</evidence>
<evidence type="ECO:0000256" key="1">
    <source>
        <dbReference type="ARBA" id="ARBA00022737"/>
    </source>
</evidence>
<sequence>SLIIRNVTLSDSGYYICQINTSPPKRLLKFLIPLQFDKMQSMESDSVVKVRESQNVSLTCKATGNPKPSIIWRKQDGQPLPIDTNTNQIIVPPTITVPNKMVSSYVRHNVTLECITESNPKAQHFWMDSLGNQIIDLNKLNKYSVKTVDTNVYEYGVQTTTTTTFEETENIITNNFENTTNFEEKIETNKYHVLRLQ</sequence>
<dbReference type="PROSITE" id="PS50835">
    <property type="entry name" value="IG_LIKE"/>
    <property type="match status" value="1"/>
</dbReference>
<keyword evidence="1" id="KW-0677">Repeat</keyword>
<dbReference type="Pfam" id="PF13927">
    <property type="entry name" value="Ig_3"/>
    <property type="match status" value="1"/>
</dbReference>
<dbReference type="Proteomes" id="UP000759131">
    <property type="component" value="Unassembled WGS sequence"/>
</dbReference>
<dbReference type="AlphaFoldDB" id="A0A7R9L686"/>
<proteinExistence type="predicted"/>
<evidence type="ECO:0000256" key="2">
    <source>
        <dbReference type="ARBA" id="ARBA00023157"/>
    </source>
</evidence>
<dbReference type="PANTHER" id="PTHR12231:SF253">
    <property type="entry name" value="DPR-INTERACTING PROTEIN ETA, ISOFORM B-RELATED"/>
    <property type="match status" value="1"/>
</dbReference>
<reference evidence="5" key="1">
    <citation type="submission" date="2020-11" db="EMBL/GenBank/DDBJ databases">
        <authorList>
            <person name="Tran Van P."/>
        </authorList>
    </citation>
    <scope>NUCLEOTIDE SEQUENCE</scope>
</reference>
<keyword evidence="2" id="KW-1015">Disulfide bond</keyword>
<keyword evidence="6" id="KW-1185">Reference proteome</keyword>
<dbReference type="EMBL" id="CAJPIZ010017394">
    <property type="protein sequence ID" value="CAG2116085.1"/>
    <property type="molecule type" value="Genomic_DNA"/>
</dbReference>
<evidence type="ECO:0000256" key="3">
    <source>
        <dbReference type="ARBA" id="ARBA00023319"/>
    </source>
</evidence>